<evidence type="ECO:0000313" key="2">
    <source>
        <dbReference type="EMBL" id="KAG1819030.1"/>
    </source>
</evidence>
<feature type="transmembrane region" description="Helical" evidence="1">
    <location>
        <begin position="64"/>
        <end position="88"/>
    </location>
</feature>
<sequence>MWGDNKDMWSRRGLRGARVSIGVRILRSLNSRSSPMQLIPSLCPLCLHVAPCQCLLSPSLYFTFSYIATFMIVSRNSSCLFLSAYLVYSLCPRPSISISICVYITPLCLMAGFSFFSFQCIFVSSCISLNLQSVYIRSSSFKSIDPLLFLHCSFGVNAAVVLNAQVYSPECF</sequence>
<name>A0A9P7EEP0_9AGAM</name>
<dbReference type="GeneID" id="64637841"/>
<keyword evidence="3" id="KW-1185">Reference proteome</keyword>
<dbReference type="OrthoDB" id="10637320at2759"/>
<dbReference type="RefSeq" id="XP_041194707.1">
    <property type="nucleotide sequence ID" value="XM_041343825.1"/>
</dbReference>
<gene>
    <name evidence="2" type="ORF">BJ212DRAFT_69090</name>
</gene>
<reference evidence="2" key="1">
    <citation type="journal article" date="2020" name="New Phytol.">
        <title>Comparative genomics reveals dynamic genome evolution in host specialist ectomycorrhizal fungi.</title>
        <authorList>
            <person name="Lofgren L.A."/>
            <person name="Nguyen N.H."/>
            <person name="Vilgalys R."/>
            <person name="Ruytinx J."/>
            <person name="Liao H.L."/>
            <person name="Branco S."/>
            <person name="Kuo A."/>
            <person name="LaButti K."/>
            <person name="Lipzen A."/>
            <person name="Andreopoulos W."/>
            <person name="Pangilinan J."/>
            <person name="Riley R."/>
            <person name="Hundley H."/>
            <person name="Na H."/>
            <person name="Barry K."/>
            <person name="Grigoriev I.V."/>
            <person name="Stajich J.E."/>
            <person name="Kennedy P.G."/>
        </authorList>
    </citation>
    <scope>NUCLEOTIDE SEQUENCE</scope>
    <source>
        <strain evidence="2">MN1</strain>
    </source>
</reference>
<organism evidence="2 3">
    <name type="scientific">Suillus subaureus</name>
    <dbReference type="NCBI Taxonomy" id="48587"/>
    <lineage>
        <taxon>Eukaryota</taxon>
        <taxon>Fungi</taxon>
        <taxon>Dikarya</taxon>
        <taxon>Basidiomycota</taxon>
        <taxon>Agaricomycotina</taxon>
        <taxon>Agaricomycetes</taxon>
        <taxon>Agaricomycetidae</taxon>
        <taxon>Boletales</taxon>
        <taxon>Suillineae</taxon>
        <taxon>Suillaceae</taxon>
        <taxon>Suillus</taxon>
    </lineage>
</organism>
<keyword evidence="1" id="KW-1133">Transmembrane helix</keyword>
<proteinExistence type="predicted"/>
<dbReference type="EMBL" id="JABBWG010000010">
    <property type="protein sequence ID" value="KAG1819030.1"/>
    <property type="molecule type" value="Genomic_DNA"/>
</dbReference>
<feature type="transmembrane region" description="Helical" evidence="1">
    <location>
        <begin position="100"/>
        <end position="118"/>
    </location>
</feature>
<keyword evidence="1" id="KW-0812">Transmembrane</keyword>
<evidence type="ECO:0000256" key="1">
    <source>
        <dbReference type="SAM" id="Phobius"/>
    </source>
</evidence>
<dbReference type="Proteomes" id="UP000807769">
    <property type="component" value="Unassembled WGS sequence"/>
</dbReference>
<keyword evidence="1" id="KW-0472">Membrane</keyword>
<comment type="caution">
    <text evidence="2">The sequence shown here is derived from an EMBL/GenBank/DDBJ whole genome shotgun (WGS) entry which is preliminary data.</text>
</comment>
<dbReference type="AlphaFoldDB" id="A0A9P7EEP0"/>
<evidence type="ECO:0000313" key="3">
    <source>
        <dbReference type="Proteomes" id="UP000807769"/>
    </source>
</evidence>
<protein>
    <submittedName>
        <fullName evidence="2">Uncharacterized protein</fullName>
    </submittedName>
</protein>
<accession>A0A9P7EEP0</accession>